<organism evidence="2 3">
    <name type="scientific">Glutamicibacter arilaitensis</name>
    <dbReference type="NCBI Taxonomy" id="256701"/>
    <lineage>
        <taxon>Bacteria</taxon>
        <taxon>Bacillati</taxon>
        <taxon>Actinomycetota</taxon>
        <taxon>Actinomycetes</taxon>
        <taxon>Micrococcales</taxon>
        <taxon>Micrococcaceae</taxon>
        <taxon>Glutamicibacter</taxon>
    </lineage>
</organism>
<name>A0A4Y8U0F0_9MICC</name>
<accession>A0A4Y8U0F0</accession>
<dbReference type="AlphaFoldDB" id="A0A4Y8U0F0"/>
<gene>
    <name evidence="2" type="ORF">EXY26_09985</name>
</gene>
<feature type="region of interest" description="Disordered" evidence="1">
    <location>
        <begin position="179"/>
        <end position="205"/>
    </location>
</feature>
<comment type="caution">
    <text evidence="2">The sequence shown here is derived from an EMBL/GenBank/DDBJ whole genome shotgun (WGS) entry which is preliminary data.</text>
</comment>
<feature type="compositionally biased region" description="Low complexity" evidence="1">
    <location>
        <begin position="179"/>
        <end position="193"/>
    </location>
</feature>
<dbReference type="RefSeq" id="WP_134780238.1">
    <property type="nucleotide sequence ID" value="NZ_SPDS01000001.1"/>
</dbReference>
<evidence type="ECO:0000256" key="1">
    <source>
        <dbReference type="SAM" id="MobiDB-lite"/>
    </source>
</evidence>
<dbReference type="Proteomes" id="UP000297638">
    <property type="component" value="Unassembled WGS sequence"/>
</dbReference>
<reference evidence="2 3" key="1">
    <citation type="submission" date="2019-03" db="EMBL/GenBank/DDBJ databases">
        <title>Glutamicibacter sp. LJH19 genome.</title>
        <authorList>
            <person name="Sinai Borker S."/>
            <person name="Kumar R."/>
        </authorList>
    </citation>
    <scope>NUCLEOTIDE SEQUENCE [LARGE SCALE GENOMIC DNA]</scope>
    <source>
        <strain evidence="2 3">LJH19</strain>
    </source>
</reference>
<evidence type="ECO:0000313" key="2">
    <source>
        <dbReference type="EMBL" id="TFH57301.1"/>
    </source>
</evidence>
<evidence type="ECO:0000313" key="3">
    <source>
        <dbReference type="Proteomes" id="UP000297638"/>
    </source>
</evidence>
<sequence>MARDRANIRVDMLSNTDYRDLGLAAQHLYKLLLIHPTLNYAGVADWRPGRIAKITRGVTADDVRAAAKELQAGSYIYVDDETEEVFIRSFVRHDGLLSRYRLPIAMANAYADISSPEIRRFFVHELRRIHESDPGLKCWEESRVQSILREPHEDMKAISQGIGYGITYAVTSDELTPGATATTTATTTSNTPPAGGGDKKESKRGSRIFEEWAPKQTTTEGISKELPQVDQEAELRKFIDHFLAAPGQKGVKLDWDATYRNWVRNSIKYGTASINESAPKQLKGFDF</sequence>
<protein>
    <submittedName>
        <fullName evidence="2">Uncharacterized protein</fullName>
    </submittedName>
</protein>
<proteinExistence type="predicted"/>
<dbReference type="EMBL" id="SPDS01000001">
    <property type="protein sequence ID" value="TFH57301.1"/>
    <property type="molecule type" value="Genomic_DNA"/>
</dbReference>